<sequence length="164" mass="17359">MPLNYAADQPKVPEPDSRRVTVESAPAVSDDGTGSDVASGGDLAAEILAIEARLVAGIEAYGHGDPRRGEALARRRILMPTVIVNAAERYGQLLLHSAEEGRTELPLRFHDRGPVSAWFPLALGLAHLIDHRARTLGRRSKSVTPAIAGAAASCDAAKEGEQHA</sequence>
<dbReference type="EMBL" id="CP036349">
    <property type="protein sequence ID" value="QDV73226.1"/>
    <property type="molecule type" value="Genomic_DNA"/>
</dbReference>
<organism evidence="2 3">
    <name type="scientific">Botrimarina mediterranea</name>
    <dbReference type="NCBI Taxonomy" id="2528022"/>
    <lineage>
        <taxon>Bacteria</taxon>
        <taxon>Pseudomonadati</taxon>
        <taxon>Planctomycetota</taxon>
        <taxon>Planctomycetia</taxon>
        <taxon>Pirellulales</taxon>
        <taxon>Lacipirellulaceae</taxon>
        <taxon>Botrimarina</taxon>
    </lineage>
</organism>
<evidence type="ECO:0000313" key="2">
    <source>
        <dbReference type="EMBL" id="QDV73226.1"/>
    </source>
</evidence>
<dbReference type="RefSeq" id="WP_145109837.1">
    <property type="nucleotide sequence ID" value="NZ_CP036349.1"/>
</dbReference>
<gene>
    <name evidence="2" type="ORF">Spa11_14220</name>
</gene>
<protein>
    <submittedName>
        <fullName evidence="2">Uncharacterized protein</fullName>
    </submittedName>
</protein>
<dbReference type="AlphaFoldDB" id="A0A518K605"/>
<evidence type="ECO:0000256" key="1">
    <source>
        <dbReference type="SAM" id="MobiDB-lite"/>
    </source>
</evidence>
<feature type="region of interest" description="Disordered" evidence="1">
    <location>
        <begin position="1"/>
        <end position="36"/>
    </location>
</feature>
<name>A0A518K605_9BACT</name>
<feature type="compositionally biased region" description="Basic and acidic residues" evidence="1">
    <location>
        <begin position="11"/>
        <end position="21"/>
    </location>
</feature>
<proteinExistence type="predicted"/>
<reference evidence="2 3" key="1">
    <citation type="submission" date="2019-02" db="EMBL/GenBank/DDBJ databases">
        <title>Deep-cultivation of Planctomycetes and their phenomic and genomic characterization uncovers novel biology.</title>
        <authorList>
            <person name="Wiegand S."/>
            <person name="Jogler M."/>
            <person name="Boedeker C."/>
            <person name="Pinto D."/>
            <person name="Vollmers J."/>
            <person name="Rivas-Marin E."/>
            <person name="Kohn T."/>
            <person name="Peeters S.H."/>
            <person name="Heuer A."/>
            <person name="Rast P."/>
            <person name="Oberbeckmann S."/>
            <person name="Bunk B."/>
            <person name="Jeske O."/>
            <person name="Meyerdierks A."/>
            <person name="Storesund J.E."/>
            <person name="Kallscheuer N."/>
            <person name="Luecker S."/>
            <person name="Lage O.M."/>
            <person name="Pohl T."/>
            <person name="Merkel B.J."/>
            <person name="Hornburger P."/>
            <person name="Mueller R.-W."/>
            <person name="Bruemmer F."/>
            <person name="Labrenz M."/>
            <person name="Spormann A.M."/>
            <person name="Op den Camp H."/>
            <person name="Overmann J."/>
            <person name="Amann R."/>
            <person name="Jetten M.S.M."/>
            <person name="Mascher T."/>
            <person name="Medema M.H."/>
            <person name="Devos D.P."/>
            <person name="Kaster A.-K."/>
            <person name="Ovreas L."/>
            <person name="Rohde M."/>
            <person name="Galperin M.Y."/>
            <person name="Jogler C."/>
        </authorList>
    </citation>
    <scope>NUCLEOTIDE SEQUENCE [LARGE SCALE GENOMIC DNA]</scope>
    <source>
        <strain evidence="2 3">Spa11</strain>
    </source>
</reference>
<evidence type="ECO:0000313" key="3">
    <source>
        <dbReference type="Proteomes" id="UP000316426"/>
    </source>
</evidence>
<accession>A0A518K605</accession>
<dbReference type="Proteomes" id="UP000316426">
    <property type="component" value="Chromosome"/>
</dbReference>
<keyword evidence="3" id="KW-1185">Reference proteome</keyword>
<dbReference type="KEGG" id="bmei:Spa11_14220"/>